<dbReference type="Proteomes" id="UP001172155">
    <property type="component" value="Unassembled WGS sequence"/>
</dbReference>
<protein>
    <recommendedName>
        <fullName evidence="1">Heterokaryon incompatibility domain-containing protein</fullName>
    </recommendedName>
</protein>
<evidence type="ECO:0000259" key="1">
    <source>
        <dbReference type="Pfam" id="PF06985"/>
    </source>
</evidence>
<gene>
    <name evidence="2" type="ORF">B0T18DRAFT_402253</name>
</gene>
<comment type="caution">
    <text evidence="2">The sequence shown here is derived from an EMBL/GenBank/DDBJ whole genome shotgun (WGS) entry which is preliminary data.</text>
</comment>
<dbReference type="Pfam" id="PF06985">
    <property type="entry name" value="HET"/>
    <property type="match status" value="1"/>
</dbReference>
<feature type="domain" description="Heterokaryon incompatibility" evidence="1">
    <location>
        <begin position="22"/>
        <end position="79"/>
    </location>
</feature>
<dbReference type="PANTHER" id="PTHR10622:SF10">
    <property type="entry name" value="HET DOMAIN-CONTAINING PROTEIN"/>
    <property type="match status" value="1"/>
</dbReference>
<evidence type="ECO:0000313" key="2">
    <source>
        <dbReference type="EMBL" id="KAK0751324.1"/>
    </source>
</evidence>
<evidence type="ECO:0000313" key="3">
    <source>
        <dbReference type="Proteomes" id="UP001172155"/>
    </source>
</evidence>
<dbReference type="AlphaFoldDB" id="A0AA40F4Z7"/>
<proteinExistence type="predicted"/>
<keyword evidence="3" id="KW-1185">Reference proteome</keyword>
<dbReference type="EMBL" id="JAUKUD010000002">
    <property type="protein sequence ID" value="KAK0751324.1"/>
    <property type="molecule type" value="Genomic_DNA"/>
</dbReference>
<sequence length="79" mass="8884">MRLINARTKTLDEFFDSATPRYAILSHTWGDGEVRFQDMTATAASSNPQGLPGFSKIEETCRLALEQGLEWAWIDTCCI</sequence>
<dbReference type="InterPro" id="IPR010730">
    <property type="entry name" value="HET"/>
</dbReference>
<organism evidence="2 3">
    <name type="scientific">Schizothecium vesticola</name>
    <dbReference type="NCBI Taxonomy" id="314040"/>
    <lineage>
        <taxon>Eukaryota</taxon>
        <taxon>Fungi</taxon>
        <taxon>Dikarya</taxon>
        <taxon>Ascomycota</taxon>
        <taxon>Pezizomycotina</taxon>
        <taxon>Sordariomycetes</taxon>
        <taxon>Sordariomycetidae</taxon>
        <taxon>Sordariales</taxon>
        <taxon>Schizotheciaceae</taxon>
        <taxon>Schizothecium</taxon>
    </lineage>
</organism>
<dbReference type="PANTHER" id="PTHR10622">
    <property type="entry name" value="HET DOMAIN-CONTAINING PROTEIN"/>
    <property type="match status" value="1"/>
</dbReference>
<reference evidence="2" key="1">
    <citation type="submission" date="2023-06" db="EMBL/GenBank/DDBJ databases">
        <title>Genome-scale phylogeny and comparative genomics of the fungal order Sordariales.</title>
        <authorList>
            <consortium name="Lawrence Berkeley National Laboratory"/>
            <person name="Hensen N."/>
            <person name="Bonometti L."/>
            <person name="Westerberg I."/>
            <person name="Brannstrom I.O."/>
            <person name="Guillou S."/>
            <person name="Cros-Aarteil S."/>
            <person name="Calhoun S."/>
            <person name="Haridas S."/>
            <person name="Kuo A."/>
            <person name="Mondo S."/>
            <person name="Pangilinan J."/>
            <person name="Riley R."/>
            <person name="LaButti K."/>
            <person name="Andreopoulos B."/>
            <person name="Lipzen A."/>
            <person name="Chen C."/>
            <person name="Yanf M."/>
            <person name="Daum C."/>
            <person name="Ng V."/>
            <person name="Clum A."/>
            <person name="Steindorff A."/>
            <person name="Ohm R."/>
            <person name="Martin F."/>
            <person name="Silar P."/>
            <person name="Natvig D."/>
            <person name="Lalanne C."/>
            <person name="Gautier V."/>
            <person name="Ament-velasquez S.L."/>
            <person name="Kruys A."/>
            <person name="Hutchinson M.I."/>
            <person name="Powell A.J."/>
            <person name="Barry K."/>
            <person name="Miller A.N."/>
            <person name="Grigoriev I.V."/>
            <person name="Debuchy R."/>
            <person name="Gladieux P."/>
            <person name="Thoren M.H."/>
            <person name="Johannesson H."/>
        </authorList>
    </citation>
    <scope>NUCLEOTIDE SEQUENCE</scope>
    <source>
        <strain evidence="2">SMH3187-1</strain>
    </source>
</reference>
<accession>A0AA40F4Z7</accession>
<name>A0AA40F4Z7_9PEZI</name>